<dbReference type="GO" id="GO:0008233">
    <property type="term" value="F:peptidase activity"/>
    <property type="evidence" value="ECO:0007669"/>
    <property type="project" value="UniProtKB-KW"/>
</dbReference>
<keyword evidence="3" id="KW-0862">Zinc</keyword>
<dbReference type="PANTHER" id="PTHR12283:SF6">
    <property type="entry name" value="GLUTAMINYL-PEPTIDE CYCLOTRANSFERASE-RELATED"/>
    <property type="match status" value="1"/>
</dbReference>
<feature type="compositionally biased region" description="Basic and acidic residues" evidence="4">
    <location>
        <begin position="430"/>
        <end position="443"/>
    </location>
</feature>
<dbReference type="EMBL" id="LN483273">
    <property type="protein sequence ID" value="CDZ98012.1"/>
    <property type="molecule type" value="Genomic_DNA"/>
</dbReference>
<dbReference type="Pfam" id="PF04389">
    <property type="entry name" value="Peptidase_M28"/>
    <property type="match status" value="1"/>
</dbReference>
<feature type="chain" id="PRO_5005117359" description="Peptide hydrolase" evidence="3">
    <location>
        <begin position="27"/>
        <end position="443"/>
    </location>
</feature>
<dbReference type="PANTHER" id="PTHR12283">
    <property type="entry name" value="GLUTAMINYL-PEPTIDE CYCLOTRANSFERASE"/>
    <property type="match status" value="1"/>
</dbReference>
<feature type="compositionally biased region" description="Basic and acidic residues" evidence="4">
    <location>
        <begin position="409"/>
        <end position="421"/>
    </location>
</feature>
<feature type="region of interest" description="Disordered" evidence="4">
    <location>
        <begin position="396"/>
        <end position="443"/>
    </location>
</feature>
<dbReference type="GO" id="GO:0016603">
    <property type="term" value="F:glutaminyl-peptide cyclotransferase activity"/>
    <property type="evidence" value="ECO:0007669"/>
    <property type="project" value="InterPro"/>
</dbReference>
<feature type="signal peptide" evidence="3">
    <location>
        <begin position="1"/>
        <end position="26"/>
    </location>
</feature>
<dbReference type="InterPro" id="IPR040234">
    <property type="entry name" value="QC/QCL"/>
</dbReference>
<dbReference type="EC" id="3.4.-.-" evidence="3"/>
<evidence type="ECO:0000256" key="3">
    <source>
        <dbReference type="RuleBase" id="RU361240"/>
    </source>
</evidence>
<dbReference type="InterPro" id="IPR007484">
    <property type="entry name" value="Peptidase_M28"/>
</dbReference>
<evidence type="ECO:0000313" key="6">
    <source>
        <dbReference type="EMBL" id="CDZ98012.1"/>
    </source>
</evidence>
<dbReference type="SUPFAM" id="SSF53187">
    <property type="entry name" value="Zn-dependent exopeptidases"/>
    <property type="match status" value="1"/>
</dbReference>
<dbReference type="GO" id="GO:0006508">
    <property type="term" value="P:proteolysis"/>
    <property type="evidence" value="ECO:0007669"/>
    <property type="project" value="UniProtKB-KW"/>
</dbReference>
<keyword evidence="2" id="KW-0012">Acyltransferase</keyword>
<keyword evidence="1" id="KW-0808">Transferase</keyword>
<sequence length="443" mass="49557">MLISPFLSVAGAFALAFALLVDFGSARSTYEQDGASKRTYRPLNSTLLDVLTQPNSQIDGFLDHTVKDGGLSKILIPRTPGSDGNRFVQKYITSVFEDLKWTVETDRFTDKTPFGEKEFTNLIFTFDPDAPRRIVLSAHHDSKFFLTSPRNKFVGATDSAFPCTLLLSLATSLTPLLNARKERLSGLGEGKDALEGLSEDLLAELSEGKTTIQIVFFDGEEAYQMWTDTDSTYGSRHLAEKWSKTYRPSKIPYSPLPTELTSMDFLLLLDLLGAPNPTVPSFYPSTHWLFERLKSAERRLGESGKFIDLGKDEGWVATMDWEQGSWFKGVGWGISDDHLPFLRRGVEILHVITSPFPRVWHTLADDATALHIPTMKRWDLVLRVFVAEYLGLQPDSRSATVTGSSRTTSSREKKPEEKSETVEVEPTTTARERANVERSAGEL</sequence>
<name>A0A0F7SM58_PHARH</name>
<evidence type="ECO:0000256" key="2">
    <source>
        <dbReference type="ARBA" id="ARBA00023315"/>
    </source>
</evidence>
<dbReference type="AlphaFoldDB" id="A0A0F7SM58"/>
<proteinExistence type="inferred from homology"/>
<dbReference type="GO" id="GO:0008270">
    <property type="term" value="F:zinc ion binding"/>
    <property type="evidence" value="ECO:0007669"/>
    <property type="project" value="TreeGrafter"/>
</dbReference>
<evidence type="ECO:0000256" key="4">
    <source>
        <dbReference type="SAM" id="MobiDB-lite"/>
    </source>
</evidence>
<dbReference type="Gene3D" id="3.40.630.10">
    <property type="entry name" value="Zn peptidases"/>
    <property type="match status" value="1"/>
</dbReference>
<keyword evidence="3" id="KW-0732">Signal</keyword>
<keyword evidence="3" id="KW-0645">Protease</keyword>
<dbReference type="InterPro" id="IPR037457">
    <property type="entry name" value="M28_QC"/>
</dbReference>
<feature type="compositionally biased region" description="Low complexity" evidence="4">
    <location>
        <begin position="396"/>
        <end position="408"/>
    </location>
</feature>
<protein>
    <recommendedName>
        <fullName evidence="3">Peptide hydrolase</fullName>
        <ecNumber evidence="3">3.4.-.-</ecNumber>
    </recommendedName>
</protein>
<reference evidence="6" key="1">
    <citation type="submission" date="2014-08" db="EMBL/GenBank/DDBJ databases">
        <authorList>
            <person name="Sharma Rahul"/>
            <person name="Thines Marco"/>
        </authorList>
    </citation>
    <scope>NUCLEOTIDE SEQUENCE</scope>
</reference>
<evidence type="ECO:0000259" key="5">
    <source>
        <dbReference type="Pfam" id="PF04389"/>
    </source>
</evidence>
<comment type="similarity">
    <text evidence="3">Belongs to the peptidase M28 family.</text>
</comment>
<dbReference type="CDD" id="cd03880">
    <property type="entry name" value="M28_QC_like"/>
    <property type="match status" value="1"/>
</dbReference>
<feature type="domain" description="Peptidase M28" evidence="5">
    <location>
        <begin position="121"/>
        <end position="384"/>
    </location>
</feature>
<keyword evidence="3" id="KW-0479">Metal-binding</keyword>
<keyword evidence="3" id="KW-0378">Hydrolase</keyword>
<accession>A0A0F7SM58</accession>
<evidence type="ECO:0000256" key="1">
    <source>
        <dbReference type="ARBA" id="ARBA00022679"/>
    </source>
</evidence>
<organism evidence="6">
    <name type="scientific">Phaffia rhodozyma</name>
    <name type="common">Yeast</name>
    <name type="synonym">Xanthophyllomyces dendrorhous</name>
    <dbReference type="NCBI Taxonomy" id="264483"/>
    <lineage>
        <taxon>Eukaryota</taxon>
        <taxon>Fungi</taxon>
        <taxon>Dikarya</taxon>
        <taxon>Basidiomycota</taxon>
        <taxon>Agaricomycotina</taxon>
        <taxon>Tremellomycetes</taxon>
        <taxon>Cystofilobasidiales</taxon>
        <taxon>Mrakiaceae</taxon>
        <taxon>Phaffia</taxon>
    </lineage>
</organism>